<dbReference type="InterPro" id="IPR007401">
    <property type="entry name" value="DUF454"/>
</dbReference>
<comment type="subcellular location">
    <subcellularLocation>
        <location evidence="1">Cell inner membrane</location>
        <topology evidence="1">Multi-pass membrane protein</topology>
    </subcellularLocation>
</comment>
<gene>
    <name evidence="3" type="ORF">M6D89_07010</name>
</gene>
<dbReference type="AlphaFoldDB" id="A0A9X2I2C1"/>
<dbReference type="PIRSF" id="PIRSF016789">
    <property type="entry name" value="DUF454"/>
    <property type="match status" value="1"/>
</dbReference>
<dbReference type="Pfam" id="PF04304">
    <property type="entry name" value="DUF454"/>
    <property type="match status" value="1"/>
</dbReference>
<evidence type="ECO:0000256" key="1">
    <source>
        <dbReference type="PIRNR" id="PIRNR016789"/>
    </source>
</evidence>
<comment type="caution">
    <text evidence="3">The sequence shown here is derived from an EMBL/GenBank/DDBJ whole genome shotgun (WGS) entry which is preliminary data.</text>
</comment>
<keyword evidence="1" id="KW-0997">Cell inner membrane</keyword>
<accession>A0A9X2I2C1</accession>
<reference evidence="3" key="1">
    <citation type="submission" date="2022-05" db="EMBL/GenBank/DDBJ databases">
        <authorList>
            <person name="Sun H.-N."/>
        </authorList>
    </citation>
    <scope>NUCLEOTIDE SEQUENCE</scope>
    <source>
        <strain evidence="3">HB14</strain>
    </source>
</reference>
<dbReference type="PANTHER" id="PTHR35813:SF1">
    <property type="entry name" value="INNER MEMBRANE PROTEIN YBAN"/>
    <property type="match status" value="1"/>
</dbReference>
<organism evidence="3 4">
    <name type="scientific">Gilvimarinus xylanilyticus</name>
    <dbReference type="NCBI Taxonomy" id="2944139"/>
    <lineage>
        <taxon>Bacteria</taxon>
        <taxon>Pseudomonadati</taxon>
        <taxon>Pseudomonadota</taxon>
        <taxon>Gammaproteobacteria</taxon>
        <taxon>Cellvibrionales</taxon>
        <taxon>Cellvibrionaceae</taxon>
        <taxon>Gilvimarinus</taxon>
    </lineage>
</organism>
<keyword evidence="1 2" id="KW-0472">Membrane</keyword>
<name>A0A9X2I2C1_9GAMM</name>
<proteinExistence type="predicted"/>
<dbReference type="Proteomes" id="UP001139319">
    <property type="component" value="Unassembled WGS sequence"/>
</dbReference>
<dbReference type="EMBL" id="JAMFTH010000001">
    <property type="protein sequence ID" value="MCP8899045.1"/>
    <property type="molecule type" value="Genomic_DNA"/>
</dbReference>
<keyword evidence="1" id="KW-1003">Cell membrane</keyword>
<feature type="transmembrane region" description="Helical" evidence="2">
    <location>
        <begin position="63"/>
        <end position="96"/>
    </location>
</feature>
<dbReference type="GO" id="GO:0005886">
    <property type="term" value="C:plasma membrane"/>
    <property type="evidence" value="ECO:0007669"/>
    <property type="project" value="UniProtKB-SubCell"/>
</dbReference>
<evidence type="ECO:0000313" key="3">
    <source>
        <dbReference type="EMBL" id="MCP8899045.1"/>
    </source>
</evidence>
<keyword evidence="4" id="KW-1185">Reference proteome</keyword>
<sequence length="101" mass="11298">MLGAFFPVLPTVPFLLVAAWAASRGSPRLHRWLYRHRTFGPTLKAWHDHKAVPRYAKRLTPLLLLGSLAIMFLVGANLWVVGTCAVIFVGVTAYLWSRPDA</sequence>
<dbReference type="PANTHER" id="PTHR35813">
    <property type="entry name" value="INNER MEMBRANE PROTEIN YBAN"/>
    <property type="match status" value="1"/>
</dbReference>
<protein>
    <recommendedName>
        <fullName evidence="1">Inner membrane protein</fullName>
    </recommendedName>
</protein>
<evidence type="ECO:0000313" key="4">
    <source>
        <dbReference type="Proteomes" id="UP001139319"/>
    </source>
</evidence>
<keyword evidence="2" id="KW-1133">Transmembrane helix</keyword>
<reference evidence="3" key="2">
    <citation type="submission" date="2023-01" db="EMBL/GenBank/DDBJ databases">
        <title>Gilvimarinus xylanilyticus HB14 isolated from Caulerpa lentillifera aquaculture base in Hainan, China.</title>
        <authorList>
            <person name="Zhang Y.-J."/>
        </authorList>
    </citation>
    <scope>NUCLEOTIDE SEQUENCE</scope>
    <source>
        <strain evidence="3">HB14</strain>
    </source>
</reference>
<evidence type="ECO:0000256" key="2">
    <source>
        <dbReference type="SAM" id="Phobius"/>
    </source>
</evidence>
<keyword evidence="2" id="KW-0812">Transmembrane</keyword>